<comment type="caution">
    <text evidence="9">The sequence shown here is derived from an EMBL/GenBank/DDBJ whole genome shotgun (WGS) entry which is preliminary data.</text>
</comment>
<dbReference type="AlphaFoldDB" id="T0YFF7"/>
<evidence type="ECO:0000256" key="1">
    <source>
        <dbReference type="ARBA" id="ARBA00001936"/>
    </source>
</evidence>
<evidence type="ECO:0000256" key="3">
    <source>
        <dbReference type="ARBA" id="ARBA00022598"/>
    </source>
</evidence>
<feature type="non-terminal residue" evidence="9">
    <location>
        <position position="130"/>
    </location>
</feature>
<comment type="catalytic activity">
    <reaction evidence="8">
        <text>a 3'-end 3'-phospho-ribonucleotide-RNA + a 5'-end dephospho-ribonucleoside-RNA + GTP = a ribonucleotidyl-ribonucleotide-RNA + GMP + diphosphate</text>
        <dbReference type="Rhea" id="RHEA:68076"/>
        <dbReference type="Rhea" id="RHEA-COMP:10463"/>
        <dbReference type="Rhea" id="RHEA-COMP:13936"/>
        <dbReference type="Rhea" id="RHEA-COMP:17355"/>
        <dbReference type="ChEBI" id="CHEBI:33019"/>
        <dbReference type="ChEBI" id="CHEBI:37565"/>
        <dbReference type="ChEBI" id="CHEBI:58115"/>
        <dbReference type="ChEBI" id="CHEBI:83062"/>
        <dbReference type="ChEBI" id="CHEBI:138284"/>
        <dbReference type="ChEBI" id="CHEBI:173118"/>
        <dbReference type="EC" id="6.5.1.8"/>
    </reaction>
</comment>
<dbReference type="EC" id="6.5.1.8" evidence="2"/>
<reference evidence="9" key="1">
    <citation type="submission" date="2013-08" db="EMBL/GenBank/DDBJ databases">
        <authorList>
            <person name="Mendez C."/>
            <person name="Richter M."/>
            <person name="Ferrer M."/>
            <person name="Sanchez J."/>
        </authorList>
    </citation>
    <scope>NUCLEOTIDE SEQUENCE</scope>
</reference>
<evidence type="ECO:0000313" key="9">
    <source>
        <dbReference type="EMBL" id="EQD31878.1"/>
    </source>
</evidence>
<dbReference type="SUPFAM" id="SSF103365">
    <property type="entry name" value="Hypothetical protein PH1602"/>
    <property type="match status" value="1"/>
</dbReference>
<dbReference type="PANTHER" id="PTHR11118">
    <property type="entry name" value="RNA-SPLICING LIGASE RTCB HOMOLOG"/>
    <property type="match status" value="1"/>
</dbReference>
<dbReference type="GO" id="GO:0005525">
    <property type="term" value="F:GTP binding"/>
    <property type="evidence" value="ECO:0007669"/>
    <property type="project" value="UniProtKB-KW"/>
</dbReference>
<protein>
    <recommendedName>
        <fullName evidence="2">3'-phosphate/5'-hydroxy nucleic acid ligase</fullName>
        <ecNumber evidence="2">6.5.1.8</ecNumber>
    </recommendedName>
</protein>
<evidence type="ECO:0000256" key="7">
    <source>
        <dbReference type="ARBA" id="ARBA00023211"/>
    </source>
</evidence>
<dbReference type="GO" id="GO:0046872">
    <property type="term" value="F:metal ion binding"/>
    <property type="evidence" value="ECO:0007669"/>
    <property type="project" value="UniProtKB-KW"/>
</dbReference>
<sequence length="130" mass="13977">MDALFKNVPSGVGSKINLGFTDQDLENVAIEGVGYIIGKGYGWKEDADRTEENGAIAGADSSKVSKTAKSRGKQQLGTLGAGNHFLEVQKVEKIFDEKLAEAYGLHTNQIVVMLHSGSRGYGHQVCSDYL</sequence>
<evidence type="ECO:0000256" key="5">
    <source>
        <dbReference type="ARBA" id="ARBA00022741"/>
    </source>
</evidence>
<name>T0YFF7_9ZZZZ</name>
<keyword evidence="4" id="KW-0479">Metal-binding</keyword>
<accession>T0YFF7</accession>
<evidence type="ECO:0000256" key="8">
    <source>
        <dbReference type="ARBA" id="ARBA00047746"/>
    </source>
</evidence>
<keyword evidence="7" id="KW-0464">Manganese</keyword>
<dbReference type="EMBL" id="AUZY01011995">
    <property type="protein sequence ID" value="EQD31878.1"/>
    <property type="molecule type" value="Genomic_DNA"/>
</dbReference>
<dbReference type="Pfam" id="PF01139">
    <property type="entry name" value="RtcB"/>
    <property type="match status" value="1"/>
</dbReference>
<proteinExistence type="predicted"/>
<evidence type="ECO:0000256" key="6">
    <source>
        <dbReference type="ARBA" id="ARBA00023134"/>
    </source>
</evidence>
<dbReference type="GO" id="GO:0006396">
    <property type="term" value="P:RNA processing"/>
    <property type="evidence" value="ECO:0007669"/>
    <property type="project" value="InterPro"/>
</dbReference>
<keyword evidence="3" id="KW-0436">Ligase</keyword>
<organism evidence="9">
    <name type="scientific">mine drainage metagenome</name>
    <dbReference type="NCBI Taxonomy" id="410659"/>
    <lineage>
        <taxon>unclassified sequences</taxon>
        <taxon>metagenomes</taxon>
        <taxon>ecological metagenomes</taxon>
    </lineage>
</organism>
<keyword evidence="6" id="KW-0342">GTP-binding</keyword>
<evidence type="ECO:0000256" key="4">
    <source>
        <dbReference type="ARBA" id="ARBA00022723"/>
    </source>
</evidence>
<gene>
    <name evidence="9" type="ORF">B1B_17943</name>
</gene>
<dbReference type="GO" id="GO:0003972">
    <property type="term" value="F:RNA ligase (ATP) activity"/>
    <property type="evidence" value="ECO:0007669"/>
    <property type="project" value="TreeGrafter"/>
</dbReference>
<reference evidence="9" key="2">
    <citation type="journal article" date="2014" name="ISME J.">
        <title>Microbial stratification in low pH oxic and suboxic macroscopic growths along an acid mine drainage.</title>
        <authorList>
            <person name="Mendez-Garcia C."/>
            <person name="Mesa V."/>
            <person name="Sprenger R.R."/>
            <person name="Richter M."/>
            <person name="Diez M.S."/>
            <person name="Solano J."/>
            <person name="Bargiela R."/>
            <person name="Golyshina O.V."/>
            <person name="Manteca A."/>
            <person name="Ramos J.L."/>
            <person name="Gallego J.R."/>
            <person name="Llorente I."/>
            <person name="Martins Dos Santos V.A."/>
            <person name="Jensen O.N."/>
            <person name="Pelaez A.I."/>
            <person name="Sanchez J."/>
            <person name="Ferrer M."/>
        </authorList>
    </citation>
    <scope>NUCLEOTIDE SEQUENCE</scope>
</reference>
<dbReference type="GO" id="GO:0170057">
    <property type="term" value="F:RNA ligase (GTP) activity"/>
    <property type="evidence" value="ECO:0007669"/>
    <property type="project" value="UniProtKB-EC"/>
</dbReference>
<dbReference type="Gene3D" id="3.90.1860.10">
    <property type="entry name" value="tRNA-splicing ligase RtcB"/>
    <property type="match status" value="1"/>
</dbReference>
<dbReference type="InterPro" id="IPR036025">
    <property type="entry name" value="RtcB-like_sf"/>
</dbReference>
<keyword evidence="5" id="KW-0547">Nucleotide-binding</keyword>
<evidence type="ECO:0000256" key="2">
    <source>
        <dbReference type="ARBA" id="ARBA00012726"/>
    </source>
</evidence>
<dbReference type="PANTHER" id="PTHR11118:SF1">
    <property type="entry name" value="RNA-SPLICING LIGASE RTCB HOMOLOG"/>
    <property type="match status" value="1"/>
</dbReference>
<dbReference type="InterPro" id="IPR001233">
    <property type="entry name" value="RtcB"/>
</dbReference>
<comment type="cofactor">
    <cofactor evidence="1">
        <name>Mn(2+)</name>
        <dbReference type="ChEBI" id="CHEBI:29035"/>
    </cofactor>
</comment>